<evidence type="ECO:0000256" key="1">
    <source>
        <dbReference type="SAM" id="Phobius"/>
    </source>
</evidence>
<accession>A0A7J7JHM0</accession>
<comment type="caution">
    <text evidence="2">The sequence shown here is derived from an EMBL/GenBank/DDBJ whole genome shotgun (WGS) entry which is preliminary data.</text>
</comment>
<proteinExistence type="predicted"/>
<reference evidence="2" key="1">
    <citation type="submission" date="2020-06" db="EMBL/GenBank/DDBJ databases">
        <title>Draft genome of Bugula neritina, a colonial animal packing powerful symbionts and potential medicines.</title>
        <authorList>
            <person name="Rayko M."/>
        </authorList>
    </citation>
    <scope>NUCLEOTIDE SEQUENCE [LARGE SCALE GENOMIC DNA]</scope>
    <source>
        <strain evidence="2">Kwan_BN1</strain>
    </source>
</reference>
<keyword evidence="3" id="KW-1185">Reference proteome</keyword>
<organism evidence="2 3">
    <name type="scientific">Bugula neritina</name>
    <name type="common">Brown bryozoan</name>
    <name type="synonym">Sertularia neritina</name>
    <dbReference type="NCBI Taxonomy" id="10212"/>
    <lineage>
        <taxon>Eukaryota</taxon>
        <taxon>Metazoa</taxon>
        <taxon>Spiralia</taxon>
        <taxon>Lophotrochozoa</taxon>
        <taxon>Bryozoa</taxon>
        <taxon>Gymnolaemata</taxon>
        <taxon>Cheilostomatida</taxon>
        <taxon>Flustrina</taxon>
        <taxon>Buguloidea</taxon>
        <taxon>Bugulidae</taxon>
        <taxon>Bugula</taxon>
    </lineage>
</organism>
<keyword evidence="1" id="KW-0812">Transmembrane</keyword>
<gene>
    <name evidence="2" type="ORF">EB796_016663</name>
</gene>
<name>A0A7J7JHM0_BUGNE</name>
<protein>
    <submittedName>
        <fullName evidence="2">Uncharacterized protein</fullName>
    </submittedName>
</protein>
<dbReference type="Proteomes" id="UP000593567">
    <property type="component" value="Unassembled WGS sequence"/>
</dbReference>
<sequence length="272" mass="30385">MATQLQRCQHVFSPQCYELHVREQTNIIDYFKTSQLKAALAKMSPLYLLKVTILTVVCVCGVTYSQTPLWMRRKPVCPPAYKINVAMRFDGRPNFLRGPCSISGPRRDTCRRRMSCCENSRGVHLCIRARVYQPKYRTGSKSHPQSPPPPPPVPVQSSIMLNDMDFGSSLCPNALAMHGNSGKACGNYDKLHTPCQDTFMDCPGDRVCCKDPCYKGKGSPKLCFPLPSQSPFASFPLGGNFLSNDIHYLPLMNTHQKKSNEPPTTKLPPTCP</sequence>
<feature type="transmembrane region" description="Helical" evidence="1">
    <location>
        <begin position="46"/>
        <end position="64"/>
    </location>
</feature>
<dbReference type="EMBL" id="VXIV02002502">
    <property type="protein sequence ID" value="KAF6025046.1"/>
    <property type="molecule type" value="Genomic_DNA"/>
</dbReference>
<evidence type="ECO:0000313" key="2">
    <source>
        <dbReference type="EMBL" id="KAF6025046.1"/>
    </source>
</evidence>
<keyword evidence="1" id="KW-0472">Membrane</keyword>
<dbReference type="AlphaFoldDB" id="A0A7J7JHM0"/>
<evidence type="ECO:0000313" key="3">
    <source>
        <dbReference type="Proteomes" id="UP000593567"/>
    </source>
</evidence>
<keyword evidence="1" id="KW-1133">Transmembrane helix</keyword>